<evidence type="ECO:0000313" key="4">
    <source>
        <dbReference type="Proteomes" id="UP000177960"/>
    </source>
</evidence>
<dbReference type="AlphaFoldDB" id="A0A1G1ZGV0"/>
<keyword evidence="2" id="KW-0812">Transmembrane</keyword>
<evidence type="ECO:0000313" key="3">
    <source>
        <dbReference type="EMBL" id="OGY63784.1"/>
    </source>
</evidence>
<evidence type="ECO:0008006" key="5">
    <source>
        <dbReference type="Google" id="ProtNLM"/>
    </source>
</evidence>
<evidence type="ECO:0000256" key="1">
    <source>
        <dbReference type="SAM" id="Coils"/>
    </source>
</evidence>
<accession>A0A1G1ZGV0</accession>
<dbReference type="EMBL" id="MHJG01000016">
    <property type="protein sequence ID" value="OGY63784.1"/>
    <property type="molecule type" value="Genomic_DNA"/>
</dbReference>
<sequence length="204" mass="23079">MNFKYLFSRKNNRRFLTVIVSVTIIYFIGYLLIGKAFVPDSFTEARRQSAVVAKEIVSATGKSIENLDKIALQDRKYNFSKALSLVHEELANTKNARIKAADLAKNLSDMAIAAAEITPTKARNLAIEAMSHETALITRLIVYNDILNSLLQTLEYKFSGDIRSDSEEVQVLIKNLNEEAKKINELNELFNQKMDKFDEVVGIK</sequence>
<name>A0A1G1ZGV0_9BACT</name>
<organism evidence="3 4">
    <name type="scientific">Candidatus Harrisonbacteria bacterium RIFCSPHIGHO2_02_FULL_42_16</name>
    <dbReference type="NCBI Taxonomy" id="1798404"/>
    <lineage>
        <taxon>Bacteria</taxon>
        <taxon>Candidatus Harrisoniibacteriota</taxon>
    </lineage>
</organism>
<evidence type="ECO:0000256" key="2">
    <source>
        <dbReference type="SAM" id="Phobius"/>
    </source>
</evidence>
<comment type="caution">
    <text evidence="3">The sequence shown here is derived from an EMBL/GenBank/DDBJ whole genome shotgun (WGS) entry which is preliminary data.</text>
</comment>
<feature type="coiled-coil region" evidence="1">
    <location>
        <begin position="166"/>
        <end position="196"/>
    </location>
</feature>
<proteinExistence type="predicted"/>
<keyword evidence="2" id="KW-0472">Membrane</keyword>
<reference evidence="3 4" key="1">
    <citation type="journal article" date="2016" name="Nat. Commun.">
        <title>Thousands of microbial genomes shed light on interconnected biogeochemical processes in an aquifer system.</title>
        <authorList>
            <person name="Anantharaman K."/>
            <person name="Brown C.T."/>
            <person name="Hug L.A."/>
            <person name="Sharon I."/>
            <person name="Castelle C.J."/>
            <person name="Probst A.J."/>
            <person name="Thomas B.C."/>
            <person name="Singh A."/>
            <person name="Wilkins M.J."/>
            <person name="Karaoz U."/>
            <person name="Brodie E.L."/>
            <person name="Williams K.H."/>
            <person name="Hubbard S.S."/>
            <person name="Banfield J.F."/>
        </authorList>
    </citation>
    <scope>NUCLEOTIDE SEQUENCE [LARGE SCALE GENOMIC DNA]</scope>
</reference>
<feature type="transmembrane region" description="Helical" evidence="2">
    <location>
        <begin position="15"/>
        <end position="33"/>
    </location>
</feature>
<dbReference type="Proteomes" id="UP000177960">
    <property type="component" value="Unassembled WGS sequence"/>
</dbReference>
<protein>
    <recommendedName>
        <fullName evidence="5">DUF5667 domain-containing protein</fullName>
    </recommendedName>
</protein>
<keyword evidence="2" id="KW-1133">Transmembrane helix</keyword>
<gene>
    <name evidence="3" type="ORF">A3B92_01355</name>
</gene>
<keyword evidence="1" id="KW-0175">Coiled coil</keyword>